<dbReference type="InterPro" id="IPR041694">
    <property type="entry name" value="ADH_N_2"/>
</dbReference>
<keyword evidence="1" id="KW-0560">Oxidoreductase</keyword>
<dbReference type="AlphaFoldDB" id="A0A9P5YV07"/>
<dbReference type="PANTHER" id="PTHR43205">
    <property type="entry name" value="PROSTAGLANDIN REDUCTASE"/>
    <property type="match status" value="1"/>
</dbReference>
<gene>
    <name evidence="4" type="ORF">BDN70DRAFT_960914</name>
</gene>
<evidence type="ECO:0000313" key="5">
    <source>
        <dbReference type="Proteomes" id="UP000807469"/>
    </source>
</evidence>
<dbReference type="Pfam" id="PF00107">
    <property type="entry name" value="ADH_zinc_N"/>
    <property type="match status" value="1"/>
</dbReference>
<evidence type="ECO:0000259" key="2">
    <source>
        <dbReference type="Pfam" id="PF00107"/>
    </source>
</evidence>
<dbReference type="InterPro" id="IPR013149">
    <property type="entry name" value="ADH-like_C"/>
</dbReference>
<dbReference type="CDD" id="cd05288">
    <property type="entry name" value="PGDH"/>
    <property type="match status" value="1"/>
</dbReference>
<dbReference type="Proteomes" id="UP000807469">
    <property type="component" value="Unassembled WGS sequence"/>
</dbReference>
<evidence type="ECO:0000259" key="3">
    <source>
        <dbReference type="Pfam" id="PF16884"/>
    </source>
</evidence>
<dbReference type="InterPro" id="IPR036291">
    <property type="entry name" value="NAD(P)-bd_dom_sf"/>
</dbReference>
<dbReference type="OrthoDB" id="809632at2759"/>
<dbReference type="Gene3D" id="3.90.180.10">
    <property type="entry name" value="Medium-chain alcohol dehydrogenases, catalytic domain"/>
    <property type="match status" value="1"/>
</dbReference>
<evidence type="ECO:0000313" key="4">
    <source>
        <dbReference type="EMBL" id="KAF9474406.1"/>
    </source>
</evidence>
<dbReference type="Pfam" id="PF16884">
    <property type="entry name" value="ADH_N_2"/>
    <property type="match status" value="1"/>
</dbReference>
<dbReference type="InterPro" id="IPR011032">
    <property type="entry name" value="GroES-like_sf"/>
</dbReference>
<name>A0A9P5YV07_9AGAR</name>
<dbReference type="GO" id="GO:0016628">
    <property type="term" value="F:oxidoreductase activity, acting on the CH-CH group of donors, NAD or NADP as acceptor"/>
    <property type="evidence" value="ECO:0007669"/>
    <property type="project" value="InterPro"/>
</dbReference>
<dbReference type="EMBL" id="MU155380">
    <property type="protein sequence ID" value="KAF9474406.1"/>
    <property type="molecule type" value="Genomic_DNA"/>
</dbReference>
<feature type="domain" description="Alcohol dehydrogenase-like C-terminal" evidence="2">
    <location>
        <begin position="118"/>
        <end position="238"/>
    </location>
</feature>
<dbReference type="Gene3D" id="3.40.50.720">
    <property type="entry name" value="NAD(P)-binding Rossmann-like Domain"/>
    <property type="match status" value="1"/>
</dbReference>
<evidence type="ECO:0000256" key="1">
    <source>
        <dbReference type="ARBA" id="ARBA00023002"/>
    </source>
</evidence>
<dbReference type="SUPFAM" id="SSF50129">
    <property type="entry name" value="GroES-like"/>
    <property type="match status" value="1"/>
</dbReference>
<dbReference type="PANTHER" id="PTHR43205:SF7">
    <property type="entry name" value="PROSTAGLANDIN REDUCTASE 1"/>
    <property type="match status" value="1"/>
</dbReference>
<feature type="domain" description="Oxidoreductase N-terminal" evidence="3">
    <location>
        <begin position="1"/>
        <end position="63"/>
    </location>
</feature>
<accession>A0A9P5YV07</accession>
<keyword evidence="5" id="KW-1185">Reference proteome</keyword>
<sequence length="293" mass="32230">MRGQLHDPSVKPYAHAFVIGEPAYGFGVGVVVRSENPAFKTGDNVYGILEYQHYIIKKDASRIKVITNPNNLPWSTFIGTMWTHDSIGRTAFMAWKEFSKAKPGETVFVSTGADGLCGLVIQLAKKDGLKVIRSAGSEEKVQFMKEIGADVAFNYKTTKTAEVLEKEGLIDVYWDNVGGATLDAALEAASKGARFIECGMISTYNTGGEPVFKLQQMFRRSITMSSFIADDLYPKWTEEFEALATIPPKVASGDPEIKYRENIYSGLENVGDVILAVQKELNKPKAVVHVTDA</sequence>
<reference evidence="4" key="1">
    <citation type="submission" date="2020-11" db="EMBL/GenBank/DDBJ databases">
        <authorList>
            <consortium name="DOE Joint Genome Institute"/>
            <person name="Ahrendt S."/>
            <person name="Riley R."/>
            <person name="Andreopoulos W."/>
            <person name="Labutti K."/>
            <person name="Pangilinan J."/>
            <person name="Ruiz-Duenas F.J."/>
            <person name="Barrasa J.M."/>
            <person name="Sanchez-Garcia M."/>
            <person name="Camarero S."/>
            <person name="Miyauchi S."/>
            <person name="Serrano A."/>
            <person name="Linde D."/>
            <person name="Babiker R."/>
            <person name="Drula E."/>
            <person name="Ayuso-Fernandez I."/>
            <person name="Pacheco R."/>
            <person name="Padilla G."/>
            <person name="Ferreira P."/>
            <person name="Barriuso J."/>
            <person name="Kellner H."/>
            <person name="Castanera R."/>
            <person name="Alfaro M."/>
            <person name="Ramirez L."/>
            <person name="Pisabarro A.G."/>
            <person name="Kuo A."/>
            <person name="Tritt A."/>
            <person name="Lipzen A."/>
            <person name="He G."/>
            <person name="Yan M."/>
            <person name="Ng V."/>
            <person name="Cullen D."/>
            <person name="Martin F."/>
            <person name="Rosso M.-N."/>
            <person name="Henrissat B."/>
            <person name="Hibbett D."/>
            <person name="Martinez A.T."/>
            <person name="Grigoriev I.V."/>
        </authorList>
    </citation>
    <scope>NUCLEOTIDE SEQUENCE</scope>
    <source>
        <strain evidence="4">CIRM-BRFM 674</strain>
    </source>
</reference>
<comment type="caution">
    <text evidence="4">The sequence shown here is derived from an EMBL/GenBank/DDBJ whole genome shotgun (WGS) entry which is preliminary data.</text>
</comment>
<proteinExistence type="predicted"/>
<dbReference type="SUPFAM" id="SSF51735">
    <property type="entry name" value="NAD(P)-binding Rossmann-fold domains"/>
    <property type="match status" value="1"/>
</dbReference>
<dbReference type="InterPro" id="IPR045010">
    <property type="entry name" value="MDR_fam"/>
</dbReference>
<protein>
    <submittedName>
        <fullName evidence="4">NAD(P)-binding protein</fullName>
    </submittedName>
</protein>
<organism evidence="4 5">
    <name type="scientific">Pholiota conissans</name>
    <dbReference type="NCBI Taxonomy" id="109636"/>
    <lineage>
        <taxon>Eukaryota</taxon>
        <taxon>Fungi</taxon>
        <taxon>Dikarya</taxon>
        <taxon>Basidiomycota</taxon>
        <taxon>Agaricomycotina</taxon>
        <taxon>Agaricomycetes</taxon>
        <taxon>Agaricomycetidae</taxon>
        <taxon>Agaricales</taxon>
        <taxon>Agaricineae</taxon>
        <taxon>Strophariaceae</taxon>
        <taxon>Pholiota</taxon>
    </lineage>
</organism>